<evidence type="ECO:0000259" key="2">
    <source>
        <dbReference type="Pfam" id="PF01266"/>
    </source>
</evidence>
<dbReference type="InterPro" id="IPR006076">
    <property type="entry name" value="FAD-dep_OxRdtase"/>
</dbReference>
<dbReference type="Pfam" id="PF01266">
    <property type="entry name" value="DAO"/>
    <property type="match status" value="1"/>
</dbReference>
<dbReference type="Gene3D" id="3.30.9.10">
    <property type="entry name" value="D-Amino Acid Oxidase, subunit A, domain 2"/>
    <property type="match status" value="1"/>
</dbReference>
<gene>
    <name evidence="3" type="ORF">HLB44_11055</name>
</gene>
<evidence type="ECO:0000313" key="4">
    <source>
        <dbReference type="Proteomes" id="UP000737171"/>
    </source>
</evidence>
<accession>A0ABX2EFY4</accession>
<evidence type="ECO:0000313" key="3">
    <source>
        <dbReference type="EMBL" id="NRF67524.1"/>
    </source>
</evidence>
<organism evidence="3 4">
    <name type="scientific">Pseudaquabacterium terrae</name>
    <dbReference type="NCBI Taxonomy" id="2732868"/>
    <lineage>
        <taxon>Bacteria</taxon>
        <taxon>Pseudomonadati</taxon>
        <taxon>Pseudomonadota</taxon>
        <taxon>Betaproteobacteria</taxon>
        <taxon>Burkholderiales</taxon>
        <taxon>Sphaerotilaceae</taxon>
        <taxon>Pseudaquabacterium</taxon>
    </lineage>
</organism>
<dbReference type="EMBL" id="JABRWJ010000003">
    <property type="protein sequence ID" value="NRF67524.1"/>
    <property type="molecule type" value="Genomic_DNA"/>
</dbReference>
<name>A0ABX2EFY4_9BURK</name>
<evidence type="ECO:0000256" key="1">
    <source>
        <dbReference type="ARBA" id="ARBA00023002"/>
    </source>
</evidence>
<reference evidence="3 4" key="1">
    <citation type="submission" date="2020-05" db="EMBL/GenBank/DDBJ databases">
        <title>Aquincola sp. isolate from soil.</title>
        <authorList>
            <person name="Han J."/>
            <person name="Kim D.-U."/>
        </authorList>
    </citation>
    <scope>NUCLEOTIDE SEQUENCE [LARGE SCALE GENOMIC DNA]</scope>
    <source>
        <strain evidence="3 4">S2</strain>
    </source>
</reference>
<keyword evidence="1" id="KW-0560">Oxidoreductase</keyword>
<comment type="caution">
    <text evidence="3">The sequence shown here is derived from an EMBL/GenBank/DDBJ whole genome shotgun (WGS) entry which is preliminary data.</text>
</comment>
<keyword evidence="4" id="KW-1185">Reference proteome</keyword>
<dbReference type="InterPro" id="IPR036188">
    <property type="entry name" value="FAD/NAD-bd_sf"/>
</dbReference>
<dbReference type="RefSeq" id="WP_173122634.1">
    <property type="nucleotide sequence ID" value="NZ_JABRWJ010000003.1"/>
</dbReference>
<feature type="domain" description="FAD dependent oxidoreductase" evidence="2">
    <location>
        <begin position="5"/>
        <end position="343"/>
    </location>
</feature>
<protein>
    <submittedName>
        <fullName evidence="3">FAD-binding oxidoreductase</fullName>
    </submittedName>
</protein>
<dbReference type="SUPFAM" id="SSF54373">
    <property type="entry name" value="FAD-linked reductases, C-terminal domain"/>
    <property type="match status" value="1"/>
</dbReference>
<dbReference type="Proteomes" id="UP000737171">
    <property type="component" value="Unassembled WGS sequence"/>
</dbReference>
<dbReference type="PANTHER" id="PTHR13847:SF287">
    <property type="entry name" value="FAD-DEPENDENT OXIDOREDUCTASE DOMAIN-CONTAINING PROTEIN 1"/>
    <property type="match status" value="1"/>
</dbReference>
<sequence length="380" mass="40632">MSASDVIVIGGGLVGTAVAYGLAQPGKRVTVLDEGDDAFRASRGNFGLIWVHGKGRGVPPYSRWSRESARLWPTLAAQLQAETGIDVQARQPGAFTLCFSEAELEARRERLAAVRDEAGGEYPYEMLDRAALLQRLPHIGPTVIGGSYSPMDGHVNPLKLLRALHTACTQRGVTLKTGHGVQRITHAHGLFTAHSGGRQFRAPKIVLAAGLGNAGLAGHVGLHAPVRPNRGQLLITERTEKILDCPTGHIRQTDEGGIQIGESMEDAGFDDGTTTRTLAELARRAIASFPLLGRLNVVRVWGALRVMTPDGYPIYQESTTCPGAYVVTCHSGVTLAAAHAFRIAPWINGAAVPEELVAFRGERFPAAGHPTPALDHHHAH</sequence>
<dbReference type="SUPFAM" id="SSF51905">
    <property type="entry name" value="FAD/NAD(P)-binding domain"/>
    <property type="match status" value="1"/>
</dbReference>
<proteinExistence type="predicted"/>
<dbReference type="Gene3D" id="3.50.50.60">
    <property type="entry name" value="FAD/NAD(P)-binding domain"/>
    <property type="match status" value="1"/>
</dbReference>
<dbReference type="PANTHER" id="PTHR13847">
    <property type="entry name" value="SARCOSINE DEHYDROGENASE-RELATED"/>
    <property type="match status" value="1"/>
</dbReference>